<evidence type="ECO:0008006" key="4">
    <source>
        <dbReference type="Google" id="ProtNLM"/>
    </source>
</evidence>
<accession>A0A840S295</accession>
<gene>
    <name evidence="2" type="ORF">HNQ51_000267</name>
</gene>
<evidence type="ECO:0000313" key="3">
    <source>
        <dbReference type="Proteomes" id="UP000554837"/>
    </source>
</evidence>
<dbReference type="AlphaFoldDB" id="A0A840S295"/>
<sequence>MDELLHVDPLAWLLNQPAAACGDPLRQQTLQGLARRAAALPEGPLRRRLCERLLERLQAPHSPPPAQAVATAPTEHPLRDWMAALQARAGGPGEDLRSLQQNRRSFGRLRLAQRLAQAPASPAAPTQSLGPLNTLALVPKALALLQQTSPDYLERLVGYLDALAVLAPESAAPLDSSKPGKSSKPTKRRSKP</sequence>
<protein>
    <recommendedName>
        <fullName evidence="4">DUF2894 domain-containing protein</fullName>
    </recommendedName>
</protein>
<name>A0A840S295_9BURK</name>
<dbReference type="Pfam" id="PF11445">
    <property type="entry name" value="DUF2894"/>
    <property type="match status" value="1"/>
</dbReference>
<dbReference type="InterPro" id="IPR021549">
    <property type="entry name" value="DUF2894"/>
</dbReference>
<reference evidence="2 3" key="1">
    <citation type="submission" date="2020-08" db="EMBL/GenBank/DDBJ databases">
        <title>Genomic Encyclopedia of Type Strains, Phase IV (KMG-IV): sequencing the most valuable type-strain genomes for metagenomic binning, comparative biology and taxonomic classification.</title>
        <authorList>
            <person name="Goeker M."/>
        </authorList>
    </citation>
    <scope>NUCLEOTIDE SEQUENCE [LARGE SCALE GENOMIC DNA]</scope>
    <source>
        <strain evidence="2 3">DSM 23958</strain>
    </source>
</reference>
<evidence type="ECO:0000313" key="2">
    <source>
        <dbReference type="EMBL" id="MBB5202974.1"/>
    </source>
</evidence>
<dbReference type="Proteomes" id="UP000554837">
    <property type="component" value="Unassembled WGS sequence"/>
</dbReference>
<keyword evidence="3" id="KW-1185">Reference proteome</keyword>
<dbReference type="OrthoDB" id="6025757at2"/>
<proteinExistence type="predicted"/>
<dbReference type="RefSeq" id="WP_138857937.1">
    <property type="nucleotide sequence ID" value="NZ_CP040709.1"/>
</dbReference>
<feature type="region of interest" description="Disordered" evidence="1">
    <location>
        <begin position="170"/>
        <end position="192"/>
    </location>
</feature>
<comment type="caution">
    <text evidence="2">The sequence shown here is derived from an EMBL/GenBank/DDBJ whole genome shotgun (WGS) entry which is preliminary data.</text>
</comment>
<organism evidence="2 3">
    <name type="scientific">Inhella inkyongensis</name>
    <dbReference type="NCBI Taxonomy" id="392593"/>
    <lineage>
        <taxon>Bacteria</taxon>
        <taxon>Pseudomonadati</taxon>
        <taxon>Pseudomonadota</taxon>
        <taxon>Betaproteobacteria</taxon>
        <taxon>Burkholderiales</taxon>
        <taxon>Sphaerotilaceae</taxon>
        <taxon>Inhella</taxon>
    </lineage>
</organism>
<dbReference type="EMBL" id="JACHHO010000001">
    <property type="protein sequence ID" value="MBB5202974.1"/>
    <property type="molecule type" value="Genomic_DNA"/>
</dbReference>
<evidence type="ECO:0000256" key="1">
    <source>
        <dbReference type="SAM" id="MobiDB-lite"/>
    </source>
</evidence>